<dbReference type="SMART" id="SM00729">
    <property type="entry name" value="Elp3"/>
    <property type="match status" value="1"/>
</dbReference>
<dbReference type="GO" id="GO:0031419">
    <property type="term" value="F:cobalamin binding"/>
    <property type="evidence" value="ECO:0007669"/>
    <property type="project" value="InterPro"/>
</dbReference>
<dbReference type="AlphaFoldDB" id="A0A2M7GAN7"/>
<dbReference type="InterPro" id="IPR007197">
    <property type="entry name" value="rSAM"/>
</dbReference>
<dbReference type="Pfam" id="PF04055">
    <property type="entry name" value="Radical_SAM"/>
    <property type="match status" value="1"/>
</dbReference>
<dbReference type="SUPFAM" id="SSF102114">
    <property type="entry name" value="Radical SAM enzymes"/>
    <property type="match status" value="1"/>
</dbReference>
<dbReference type="CDD" id="cd01335">
    <property type="entry name" value="Radical_SAM"/>
    <property type="match status" value="1"/>
</dbReference>
<evidence type="ECO:0000259" key="6">
    <source>
        <dbReference type="PROSITE" id="PS51332"/>
    </source>
</evidence>
<dbReference type="PROSITE" id="PS51918">
    <property type="entry name" value="RADICAL_SAM"/>
    <property type="match status" value="1"/>
</dbReference>
<dbReference type="SFLD" id="SFLDG01082">
    <property type="entry name" value="B12-binding_domain_containing"/>
    <property type="match status" value="1"/>
</dbReference>
<dbReference type="PANTHER" id="PTHR43409:SF16">
    <property type="entry name" value="SLR0320 PROTEIN"/>
    <property type="match status" value="1"/>
</dbReference>
<dbReference type="InterPro" id="IPR023404">
    <property type="entry name" value="rSAM_horseshoe"/>
</dbReference>
<gene>
    <name evidence="8" type="ORF">COW36_02440</name>
</gene>
<dbReference type="EMBL" id="PFFQ01000006">
    <property type="protein sequence ID" value="PIW18987.1"/>
    <property type="molecule type" value="Genomic_DNA"/>
</dbReference>
<dbReference type="GO" id="GO:0005829">
    <property type="term" value="C:cytosol"/>
    <property type="evidence" value="ECO:0007669"/>
    <property type="project" value="TreeGrafter"/>
</dbReference>
<dbReference type="InterPro" id="IPR006158">
    <property type="entry name" value="Cobalamin-bd"/>
</dbReference>
<keyword evidence="2" id="KW-0949">S-adenosyl-L-methionine</keyword>
<proteinExistence type="predicted"/>
<dbReference type="SFLD" id="SFLDG01123">
    <property type="entry name" value="methyltransferase_(Class_B)"/>
    <property type="match status" value="1"/>
</dbReference>
<dbReference type="Gene3D" id="3.80.30.20">
    <property type="entry name" value="tm_1862 like domain"/>
    <property type="match status" value="1"/>
</dbReference>
<comment type="caution">
    <text evidence="8">The sequence shown here is derived from an EMBL/GenBank/DDBJ whole genome shotgun (WGS) entry which is preliminary data.</text>
</comment>
<dbReference type="InterPro" id="IPR051198">
    <property type="entry name" value="BchE-like"/>
</dbReference>
<keyword evidence="3" id="KW-0479">Metal-binding</keyword>
<evidence type="ECO:0000313" key="9">
    <source>
        <dbReference type="Proteomes" id="UP000231019"/>
    </source>
</evidence>
<dbReference type="Proteomes" id="UP000231019">
    <property type="component" value="Unassembled WGS sequence"/>
</dbReference>
<organism evidence="8 9">
    <name type="scientific">bacterium (Candidatus Blackallbacteria) CG17_big_fil_post_rev_8_21_14_2_50_48_46</name>
    <dbReference type="NCBI Taxonomy" id="2014261"/>
    <lineage>
        <taxon>Bacteria</taxon>
        <taxon>Candidatus Blackallbacteria</taxon>
    </lineage>
</organism>
<evidence type="ECO:0000313" key="8">
    <source>
        <dbReference type="EMBL" id="PIW18987.1"/>
    </source>
</evidence>
<dbReference type="InterPro" id="IPR058240">
    <property type="entry name" value="rSAM_sf"/>
</dbReference>
<dbReference type="GO" id="GO:0046872">
    <property type="term" value="F:metal ion binding"/>
    <property type="evidence" value="ECO:0007669"/>
    <property type="project" value="UniProtKB-KW"/>
</dbReference>
<comment type="cofactor">
    <cofactor evidence="1">
        <name>[4Fe-4S] cluster</name>
        <dbReference type="ChEBI" id="CHEBI:49883"/>
    </cofactor>
</comment>
<evidence type="ECO:0000256" key="5">
    <source>
        <dbReference type="ARBA" id="ARBA00023014"/>
    </source>
</evidence>
<dbReference type="Gene3D" id="3.40.50.280">
    <property type="entry name" value="Cobalamin-binding domain"/>
    <property type="match status" value="1"/>
</dbReference>
<dbReference type="PANTHER" id="PTHR43409">
    <property type="entry name" value="ANAEROBIC MAGNESIUM-PROTOPORPHYRIN IX MONOMETHYL ESTER CYCLASE-RELATED"/>
    <property type="match status" value="1"/>
</dbReference>
<keyword evidence="4" id="KW-0408">Iron</keyword>
<reference evidence="8 9" key="1">
    <citation type="submission" date="2017-09" db="EMBL/GenBank/DDBJ databases">
        <title>Depth-based differentiation of microbial function through sediment-hosted aquifers and enrichment of novel symbionts in the deep terrestrial subsurface.</title>
        <authorList>
            <person name="Probst A.J."/>
            <person name="Ladd B."/>
            <person name="Jarett J.K."/>
            <person name="Geller-Mcgrath D.E."/>
            <person name="Sieber C.M."/>
            <person name="Emerson J.B."/>
            <person name="Anantharaman K."/>
            <person name="Thomas B.C."/>
            <person name="Malmstrom R."/>
            <person name="Stieglmeier M."/>
            <person name="Klingl A."/>
            <person name="Woyke T."/>
            <person name="Ryan C.M."/>
            <person name="Banfield J.F."/>
        </authorList>
    </citation>
    <scope>NUCLEOTIDE SEQUENCE [LARGE SCALE GENOMIC DNA]</scope>
    <source>
        <strain evidence="8">CG17_big_fil_post_rev_8_21_14_2_50_48_46</strain>
    </source>
</reference>
<dbReference type="InterPro" id="IPR034466">
    <property type="entry name" value="Methyltransferase_Class_B"/>
</dbReference>
<evidence type="ECO:0000256" key="1">
    <source>
        <dbReference type="ARBA" id="ARBA00001966"/>
    </source>
</evidence>
<dbReference type="PROSITE" id="PS51332">
    <property type="entry name" value="B12_BINDING"/>
    <property type="match status" value="1"/>
</dbReference>
<evidence type="ECO:0000259" key="7">
    <source>
        <dbReference type="PROSITE" id="PS51918"/>
    </source>
</evidence>
<evidence type="ECO:0000256" key="4">
    <source>
        <dbReference type="ARBA" id="ARBA00023004"/>
    </source>
</evidence>
<name>A0A2M7GAN7_9BACT</name>
<dbReference type="InterPro" id="IPR006638">
    <property type="entry name" value="Elp3/MiaA/NifB-like_rSAM"/>
</dbReference>
<dbReference type="GO" id="GO:0051539">
    <property type="term" value="F:4 iron, 4 sulfur cluster binding"/>
    <property type="evidence" value="ECO:0007669"/>
    <property type="project" value="UniProtKB-KW"/>
</dbReference>
<protein>
    <submittedName>
        <fullName evidence="8">Uncharacterized protein</fullName>
    </submittedName>
</protein>
<sequence length="649" mass="74779">MSPRPLRIGLLYVDNFQQPRSQMIGSLGLGYLAAWLKQEEPDCEVLIAIRTEELINWQPDLIGISAYTETLPLARSFANELKILQVPLILGGAHIASNPADLPLEFEAGVAGEGEEVFLKLVRLVKAKNFRPESLKGITGVTFREQGKVISQGRCPAIQNLDQLAHPDRQLMFAPMQKIWPDFKPILHIHTARGCPYRCSFCSAPLVNPQWRFHSPQWVVAELEAIAHQFPEATDITLSDDLFTLKKSRLEELVSAIRAAGLHKRFFFFCSSRSNTLTPDMCRLLRDMNVLMISFGFEAASDALIKDLKGVGTRQADYERVLALCENFGIYAHGNFIIGSQNETLHDLHKTYHFVRAHLDRLASVYFSHMTPFPGTRVWDEAQAEGLIPENLDFRVLNLEYQRGQSVMLNRHYSEESYEIAYRAFKKLETFLNDRYYREQSFLRELTAFERWQWPEYILSSCEQKGWKKVGILSERETHLPPTSQFVYLPRDPQLWPEDLDALLLYYSLEQKRAPETWLESLPTDLPLICLSQNIGFYYSWALLLLGKWEEGIYGTRQRRNLRYFTRRSLQELFENKGYQQAGIVPHVSQHEPDPSLLKLFSLLGQPEDLQIHSFTHFWLPRELVSPGKISQNAEAKPHPKEPPHVLPI</sequence>
<feature type="domain" description="B12-binding" evidence="6">
    <location>
        <begin position="1"/>
        <end position="132"/>
    </location>
</feature>
<feature type="domain" description="Radical SAM core" evidence="7">
    <location>
        <begin position="181"/>
        <end position="416"/>
    </location>
</feature>
<keyword evidence="5" id="KW-0411">Iron-sulfur</keyword>
<dbReference type="Pfam" id="PF02310">
    <property type="entry name" value="B12-binding"/>
    <property type="match status" value="1"/>
</dbReference>
<accession>A0A2M7GAN7</accession>
<dbReference type="SFLD" id="SFLDS00029">
    <property type="entry name" value="Radical_SAM"/>
    <property type="match status" value="1"/>
</dbReference>
<evidence type="ECO:0000256" key="2">
    <source>
        <dbReference type="ARBA" id="ARBA00022691"/>
    </source>
</evidence>
<evidence type="ECO:0000256" key="3">
    <source>
        <dbReference type="ARBA" id="ARBA00022723"/>
    </source>
</evidence>
<dbReference type="GO" id="GO:0003824">
    <property type="term" value="F:catalytic activity"/>
    <property type="evidence" value="ECO:0007669"/>
    <property type="project" value="InterPro"/>
</dbReference>